<organism evidence="2 3">
    <name type="scientific">Mycena rosella</name>
    <name type="common">Pink bonnet</name>
    <name type="synonym">Agaricus rosellus</name>
    <dbReference type="NCBI Taxonomy" id="1033263"/>
    <lineage>
        <taxon>Eukaryota</taxon>
        <taxon>Fungi</taxon>
        <taxon>Dikarya</taxon>
        <taxon>Basidiomycota</taxon>
        <taxon>Agaricomycotina</taxon>
        <taxon>Agaricomycetes</taxon>
        <taxon>Agaricomycetidae</taxon>
        <taxon>Agaricales</taxon>
        <taxon>Marasmiineae</taxon>
        <taxon>Mycenaceae</taxon>
        <taxon>Mycena</taxon>
    </lineage>
</organism>
<dbReference type="Proteomes" id="UP001221757">
    <property type="component" value="Unassembled WGS sequence"/>
</dbReference>
<keyword evidence="3" id="KW-1185">Reference proteome</keyword>
<dbReference type="EMBL" id="JARKIE010000030">
    <property type="protein sequence ID" value="KAJ7697360.1"/>
    <property type="molecule type" value="Genomic_DNA"/>
</dbReference>
<gene>
    <name evidence="2" type="ORF">B0H17DRAFT_1130348</name>
</gene>
<sequence length="115" mass="12483">MYGGAPLHAYARACTVPACSASHSRAGACTAGLQRGAAPPFGALQMRGSRSVATAHGRGEFRRARPPVARWCTHTCARRAYRALRRRSGHYSRAHSTRRLFGRSDDRKESGKSGE</sequence>
<dbReference type="AlphaFoldDB" id="A0AAD7GJ26"/>
<feature type="compositionally biased region" description="Basic and acidic residues" evidence="1">
    <location>
        <begin position="102"/>
        <end position="115"/>
    </location>
</feature>
<proteinExistence type="predicted"/>
<name>A0AAD7GJ26_MYCRO</name>
<feature type="region of interest" description="Disordered" evidence="1">
    <location>
        <begin position="87"/>
        <end position="115"/>
    </location>
</feature>
<accession>A0AAD7GJ26</accession>
<protein>
    <submittedName>
        <fullName evidence="2">Uncharacterized protein</fullName>
    </submittedName>
</protein>
<evidence type="ECO:0000313" key="2">
    <source>
        <dbReference type="EMBL" id="KAJ7697360.1"/>
    </source>
</evidence>
<reference evidence="2" key="1">
    <citation type="submission" date="2023-03" db="EMBL/GenBank/DDBJ databases">
        <title>Massive genome expansion in bonnet fungi (Mycena s.s.) driven by repeated elements and novel gene families across ecological guilds.</title>
        <authorList>
            <consortium name="Lawrence Berkeley National Laboratory"/>
            <person name="Harder C.B."/>
            <person name="Miyauchi S."/>
            <person name="Viragh M."/>
            <person name="Kuo A."/>
            <person name="Thoen E."/>
            <person name="Andreopoulos B."/>
            <person name="Lu D."/>
            <person name="Skrede I."/>
            <person name="Drula E."/>
            <person name="Henrissat B."/>
            <person name="Morin E."/>
            <person name="Kohler A."/>
            <person name="Barry K."/>
            <person name="LaButti K."/>
            <person name="Morin E."/>
            <person name="Salamov A."/>
            <person name="Lipzen A."/>
            <person name="Mereny Z."/>
            <person name="Hegedus B."/>
            <person name="Baldrian P."/>
            <person name="Stursova M."/>
            <person name="Weitz H."/>
            <person name="Taylor A."/>
            <person name="Grigoriev I.V."/>
            <person name="Nagy L.G."/>
            <person name="Martin F."/>
            <person name="Kauserud H."/>
        </authorList>
    </citation>
    <scope>NUCLEOTIDE SEQUENCE</scope>
    <source>
        <strain evidence="2">CBHHK067</strain>
    </source>
</reference>
<feature type="compositionally biased region" description="Basic residues" evidence="1">
    <location>
        <begin position="87"/>
        <end position="101"/>
    </location>
</feature>
<evidence type="ECO:0000256" key="1">
    <source>
        <dbReference type="SAM" id="MobiDB-lite"/>
    </source>
</evidence>
<evidence type="ECO:0000313" key="3">
    <source>
        <dbReference type="Proteomes" id="UP001221757"/>
    </source>
</evidence>
<comment type="caution">
    <text evidence="2">The sequence shown here is derived from an EMBL/GenBank/DDBJ whole genome shotgun (WGS) entry which is preliminary data.</text>
</comment>